<keyword evidence="2" id="KW-0732">Signal</keyword>
<feature type="compositionally biased region" description="Basic and acidic residues" evidence="1">
    <location>
        <begin position="124"/>
        <end position="134"/>
    </location>
</feature>
<feature type="chain" id="PRO_5003067121" description="Hep/Hag repeat protein" evidence="2">
    <location>
        <begin position="23"/>
        <end position="191"/>
    </location>
</feature>
<feature type="signal peptide" evidence="2">
    <location>
        <begin position="1"/>
        <end position="22"/>
    </location>
</feature>
<organism evidence="3 4">
    <name type="scientific">Acinetobacter haemolyticus ATCC 19194</name>
    <dbReference type="NCBI Taxonomy" id="707232"/>
    <lineage>
        <taxon>Bacteria</taxon>
        <taxon>Pseudomonadati</taxon>
        <taxon>Pseudomonadota</taxon>
        <taxon>Gammaproteobacteria</taxon>
        <taxon>Moraxellales</taxon>
        <taxon>Moraxellaceae</taxon>
        <taxon>Acinetobacter</taxon>
    </lineage>
</organism>
<name>D4XU18_ACIHA</name>
<dbReference type="RefSeq" id="WP_004641193.1">
    <property type="nucleotide sequence ID" value="NZ_GG770435.1"/>
</dbReference>
<gene>
    <name evidence="3" type="ORF">HMP0015_3210</name>
</gene>
<evidence type="ECO:0000256" key="1">
    <source>
        <dbReference type="SAM" id="MobiDB-lite"/>
    </source>
</evidence>
<reference evidence="4" key="1">
    <citation type="submission" date="2010-03" db="EMBL/GenBank/DDBJ databases">
        <title>Complete sequence of Mobiluncus curtisii ATCC 43063.</title>
        <authorList>
            <person name="Muzny D."/>
            <person name="Qin X."/>
            <person name="Deng J."/>
            <person name="Jiang H."/>
            <person name="Liu Y."/>
            <person name="Qu J."/>
            <person name="Song X.-Z."/>
            <person name="Zhang L."/>
            <person name="Thornton R."/>
            <person name="Coyle M."/>
            <person name="Francisco L."/>
            <person name="Jackson L."/>
            <person name="Javaid M."/>
            <person name="Korchina V."/>
            <person name="Kovar C."/>
            <person name="Mata R."/>
            <person name="Mathew T."/>
            <person name="Ngo R."/>
            <person name="Nguyen L."/>
            <person name="Nguyen N."/>
            <person name="Okwuonu G."/>
            <person name="Ongeri F."/>
            <person name="Pham C."/>
            <person name="Simmons D."/>
            <person name="Wilczek-Boney K."/>
            <person name="Hale W."/>
            <person name="Jakkamsetti A."/>
            <person name="Pham P."/>
            <person name="Ruth R."/>
            <person name="San Lucas F."/>
            <person name="Warren J."/>
            <person name="Zhang J."/>
            <person name="Zhao Z."/>
            <person name="Zhou C."/>
            <person name="Zhu D."/>
            <person name="Lee S."/>
            <person name="Bess C."/>
            <person name="Blankenburg K."/>
            <person name="Forbes L."/>
            <person name="Fu Q."/>
            <person name="Gubbala S."/>
            <person name="Hirani K."/>
            <person name="Jayaseelan J.C."/>
            <person name="Lara F."/>
            <person name="Munidasa M."/>
            <person name="Palculict T."/>
            <person name="Patil S."/>
            <person name="Pu L.-L."/>
            <person name="Saada N."/>
            <person name="Tang L."/>
            <person name="Weissenberger G."/>
            <person name="Zhu Y."/>
            <person name="Hemphill L."/>
            <person name="Shang Y."/>
            <person name="Youmans B."/>
            <person name="Ayvaz T."/>
            <person name="Ross M."/>
            <person name="Santibanez J."/>
            <person name="Aqrawi P."/>
            <person name="Gross S."/>
            <person name="Joshi V."/>
            <person name="Fowler G."/>
            <person name="Nazareth L."/>
            <person name="Reid J."/>
            <person name="Worley K."/>
            <person name="Petrosino J."/>
            <person name="Highlander S."/>
            <person name="Gibbs R."/>
            <person name="Gibbs R."/>
        </authorList>
    </citation>
    <scope>NUCLEOTIDE SEQUENCE [LARGE SCALE GENOMIC DNA]</scope>
    <source>
        <strain evidence="4">ATCC 19194</strain>
    </source>
</reference>
<proteinExistence type="predicted"/>
<feature type="region of interest" description="Disordered" evidence="1">
    <location>
        <begin position="124"/>
        <end position="144"/>
    </location>
</feature>
<evidence type="ECO:0000313" key="4">
    <source>
        <dbReference type="Proteomes" id="UP000003085"/>
    </source>
</evidence>
<comment type="caution">
    <text evidence="3">The sequence shown here is derived from an EMBL/GenBank/DDBJ whole genome shotgun (WGS) entry which is preliminary data.</text>
</comment>
<evidence type="ECO:0008006" key="5">
    <source>
        <dbReference type="Google" id="ProtNLM"/>
    </source>
</evidence>
<dbReference type="Proteomes" id="UP000003085">
    <property type="component" value="Unassembled WGS sequence"/>
</dbReference>
<dbReference type="HOGENOM" id="CLU_1340853_0_0_6"/>
<protein>
    <recommendedName>
        <fullName evidence="5">Hep/Hag repeat protein</fullName>
    </recommendedName>
</protein>
<evidence type="ECO:0000256" key="2">
    <source>
        <dbReference type="SAM" id="SignalP"/>
    </source>
</evidence>
<accession>D4XU18</accession>
<evidence type="ECO:0000313" key="3">
    <source>
        <dbReference type="EMBL" id="EFF81319.1"/>
    </source>
</evidence>
<sequence>MKKMIKTAIVTTSILASASVFAQNVGANASGSAQVSVQSNGLIKGVTGAVKNTAQGVGQTAQHVGHAAVNTGVNVTQKTVGTAANVGSTVVHTTGAAVKNGSNYAVNKAVDGKTVATETRAEAKKRYQDRKAESKSIGLNTQTGVHVGNSSVQAQTGLNADRKQAQAGANVGVKVLGVNANVNTNAKVGAN</sequence>
<dbReference type="AlphaFoldDB" id="D4XU18"/>
<dbReference type="EMBL" id="ADMT01000233">
    <property type="protein sequence ID" value="EFF81319.1"/>
    <property type="molecule type" value="Genomic_DNA"/>
</dbReference>